<dbReference type="SUPFAM" id="SSF53448">
    <property type="entry name" value="Nucleotide-diphospho-sugar transferases"/>
    <property type="match status" value="1"/>
</dbReference>
<dbReference type="InterPro" id="IPR029044">
    <property type="entry name" value="Nucleotide-diphossugar_trans"/>
</dbReference>
<dbReference type="EMBL" id="LCCW01000021">
    <property type="protein sequence ID" value="KKS42017.1"/>
    <property type="molecule type" value="Genomic_DNA"/>
</dbReference>
<dbReference type="Proteomes" id="UP000034516">
    <property type="component" value="Unassembled WGS sequence"/>
</dbReference>
<dbReference type="PANTHER" id="PTHR36851">
    <property type="entry name" value="UNNAMED PRODUCT"/>
    <property type="match status" value="1"/>
</dbReference>
<sequence>MNYRTKYRILEIIPASLVWAIFLLVIILSFVSPITAIYIIIVFDLLWLVRISYYVLYLIYSWFLYRRAVGIDWSQKLKEKENYDRLYHLVLLPTYREPKEVIYAATEALAKADYDKKKIIIVWTREERGEVEEYKKWAAELRKKYQDIFYKLEFYIHPVPPLTEMPGKGSNAKWAAKKARAEILDPAGIAYSHVILSLFDSDTVPHERFLACLAHTYLSQKNPVQTAYQPIAFYFNNIWDAPSFSRVVSNSTTFWLMAEMGRPERLATCFSHSMSFEALQAVDFWDTASIVEDSRIFLQCFYYYGGDYKTVPIYVPVYMDTVLGESIWETIRYQYKQMRRWAYAVEHIPYQIVSWFKHPEISRWKKLRFLFMWVEGGFSWATAPIIITIMGWLPLRIAAWRGLENVLVQQSPLALGRIMTFSMAGIIIGGFLATIMMPKMPKQKKDAWRWIFVVLQWVLVPVTMVVFGSIPAIEAQTRLALAKYLGFDVTKKVRR</sequence>
<comment type="caution">
    <text evidence="3">The sequence shown here is derived from an EMBL/GenBank/DDBJ whole genome shotgun (WGS) entry which is preliminary data.</text>
</comment>
<evidence type="ECO:0000256" key="1">
    <source>
        <dbReference type="SAM" id="Phobius"/>
    </source>
</evidence>
<feature type="transmembrane region" description="Helical" evidence="1">
    <location>
        <begin position="47"/>
        <end position="65"/>
    </location>
</feature>
<reference evidence="3 4" key="1">
    <citation type="journal article" date="2015" name="Nature">
        <title>rRNA introns, odd ribosomes, and small enigmatic genomes across a large radiation of phyla.</title>
        <authorList>
            <person name="Brown C.T."/>
            <person name="Hug L.A."/>
            <person name="Thomas B.C."/>
            <person name="Sharon I."/>
            <person name="Castelle C.J."/>
            <person name="Singh A."/>
            <person name="Wilkins M.J."/>
            <person name="Williams K.H."/>
            <person name="Banfield J.F."/>
        </authorList>
    </citation>
    <scope>NUCLEOTIDE SEQUENCE [LARGE SCALE GENOMIC DNA]</scope>
</reference>
<feature type="transmembrane region" description="Helical" evidence="1">
    <location>
        <begin position="12"/>
        <end position="41"/>
    </location>
</feature>
<evidence type="ECO:0000313" key="3">
    <source>
        <dbReference type="EMBL" id="KKS42017.1"/>
    </source>
</evidence>
<dbReference type="PANTHER" id="PTHR36851:SF1">
    <property type="entry name" value="GLYCO_TRANS_2-LIKE DOMAIN-CONTAINING PROTEIN"/>
    <property type="match status" value="1"/>
</dbReference>
<feature type="transmembrane region" description="Helical" evidence="1">
    <location>
        <begin position="413"/>
        <end position="435"/>
    </location>
</feature>
<dbReference type="Pfam" id="PF13632">
    <property type="entry name" value="Glyco_trans_2_3"/>
    <property type="match status" value="1"/>
</dbReference>
<keyword evidence="1" id="KW-1133">Transmembrane helix</keyword>
<keyword evidence="1" id="KW-0812">Transmembrane</keyword>
<feature type="domain" description="Glycosyltransferase 2-like" evidence="2">
    <location>
        <begin position="198"/>
        <end position="397"/>
    </location>
</feature>
<organism evidence="3 4">
    <name type="scientific">Candidatus Kuenenbacteria bacterium GW2011_GWA2_42_15</name>
    <dbReference type="NCBI Taxonomy" id="1618677"/>
    <lineage>
        <taxon>Bacteria</taxon>
        <taxon>Candidatus Kueneniibacteriota</taxon>
    </lineage>
</organism>
<evidence type="ECO:0000259" key="2">
    <source>
        <dbReference type="Pfam" id="PF13632"/>
    </source>
</evidence>
<name>A0A0G0YZM0_9BACT</name>
<evidence type="ECO:0000313" key="4">
    <source>
        <dbReference type="Proteomes" id="UP000034516"/>
    </source>
</evidence>
<keyword evidence="1" id="KW-0472">Membrane</keyword>
<feature type="transmembrane region" description="Helical" evidence="1">
    <location>
        <begin position="447"/>
        <end position="470"/>
    </location>
</feature>
<protein>
    <recommendedName>
        <fullName evidence="2">Glycosyltransferase 2-like domain-containing protein</fullName>
    </recommendedName>
</protein>
<accession>A0A0G0YZM0</accession>
<dbReference type="Gene3D" id="3.90.550.10">
    <property type="entry name" value="Spore Coat Polysaccharide Biosynthesis Protein SpsA, Chain A"/>
    <property type="match status" value="1"/>
</dbReference>
<feature type="transmembrane region" description="Helical" evidence="1">
    <location>
        <begin position="370"/>
        <end position="393"/>
    </location>
</feature>
<dbReference type="AlphaFoldDB" id="A0A0G0YZM0"/>
<gene>
    <name evidence="3" type="ORF">UV02_C0021G0007</name>
</gene>
<dbReference type="InterPro" id="IPR001173">
    <property type="entry name" value="Glyco_trans_2-like"/>
</dbReference>
<proteinExistence type="predicted"/>